<name>A0A6N9T1M4_9HYPH</name>
<dbReference type="SMART" id="SM00905">
    <property type="entry name" value="FolB"/>
    <property type="match status" value="1"/>
</dbReference>
<dbReference type="EC" id="4.1.2.25" evidence="6"/>
<dbReference type="InterPro" id="IPR007565">
    <property type="entry name" value="4HFCP_synth"/>
</dbReference>
<evidence type="ECO:0000313" key="14">
    <source>
        <dbReference type="EMBL" id="NDW05071.1"/>
    </source>
</evidence>
<dbReference type="GO" id="GO:0004150">
    <property type="term" value="F:dihydroneopterin aldolase activity"/>
    <property type="evidence" value="ECO:0007669"/>
    <property type="project" value="UniProtKB-EC"/>
</dbReference>
<keyword evidence="8" id="KW-0456">Lyase</keyword>
<evidence type="ECO:0000256" key="10">
    <source>
        <dbReference type="ARBA" id="ARBA00032523"/>
    </source>
</evidence>
<dbReference type="Pfam" id="PF04476">
    <property type="entry name" value="4HFCP_synth"/>
    <property type="match status" value="1"/>
</dbReference>
<dbReference type="InterPro" id="IPR006157">
    <property type="entry name" value="FolB_dom"/>
</dbReference>
<comment type="function">
    <text evidence="2">Catalyzes the formation of 4-(hydroxymethyl)-2-furancarboxaldehyde phosphate (4-HFC-P) from two molecules of glyceraldehyde-3-P (GA-3-P).</text>
</comment>
<comment type="catalytic activity">
    <reaction evidence="12">
        <text>2 D-glyceraldehyde 3-phosphate = 4-(hydroxymethyl)-2-furancarboxaldehyde phosphate + phosphate + 2 H2O</text>
        <dbReference type="Rhea" id="RHEA:43536"/>
        <dbReference type="ChEBI" id="CHEBI:15377"/>
        <dbReference type="ChEBI" id="CHEBI:43474"/>
        <dbReference type="ChEBI" id="CHEBI:59776"/>
        <dbReference type="ChEBI" id="CHEBI:83407"/>
        <dbReference type="EC" id="4.2.3.153"/>
    </reaction>
</comment>
<feature type="domain" description="Dihydroneopterin aldolase/epimerase" evidence="13">
    <location>
        <begin position="262"/>
        <end position="369"/>
    </location>
</feature>
<organism evidence="14 15">
    <name type="scientific">Jiella pacifica</name>
    <dbReference type="NCBI Taxonomy" id="2696469"/>
    <lineage>
        <taxon>Bacteria</taxon>
        <taxon>Pseudomonadati</taxon>
        <taxon>Pseudomonadota</taxon>
        <taxon>Alphaproteobacteria</taxon>
        <taxon>Hyphomicrobiales</taxon>
        <taxon>Aurantimonadaceae</taxon>
        <taxon>Jiella</taxon>
    </lineage>
</organism>
<keyword evidence="9" id="KW-0704">Schiff base</keyword>
<sequence>MTRLLASVTGPEEAAIALSGGADIIDLKDPAQGALGAVTPAVLAATIAVVAGRRPVSAVAGDLPMQPEAVVGAVDARKAADFVKVGLFPAARAERLAVISALGELARDIRLVAVFFADGDPDFTLLGPLAGAGFRGAMIDTIGKGEGGKAEGGKGGGGLLAHLSIGALAGFVRTARDLGLMTGLAGSLEAPDVPRLLVLQPDYLGFRGALTSGARGDAIDAAKVRRMAGLVGAGRAAVGAADPVASARPAPGSAAEAAFDRIFVRDLVLDMEIGAYGHERGRRQKVRFSVDALIEKIATTADDIAEVYSYDLITDAVCALVEMGHTDLVETLALDLARTILSDGRVFEVNVRVEKLELGPGAVGIEIRRRRGDFSG</sequence>
<evidence type="ECO:0000256" key="1">
    <source>
        <dbReference type="ARBA" id="ARBA00001353"/>
    </source>
</evidence>
<evidence type="ECO:0000256" key="2">
    <source>
        <dbReference type="ARBA" id="ARBA00003810"/>
    </source>
</evidence>
<evidence type="ECO:0000256" key="5">
    <source>
        <dbReference type="ARBA" id="ARBA00012553"/>
    </source>
</evidence>
<comment type="pathway">
    <text evidence="3">Cofactor biosynthesis; tetrahydrofolate biosynthesis; 2-amino-4-hydroxy-6-hydroxymethyl-7,8-dihydropteridine diphosphate from 7,8-dihydroneopterin triphosphate: step 3/4.</text>
</comment>
<evidence type="ECO:0000259" key="13">
    <source>
        <dbReference type="SMART" id="SM00905"/>
    </source>
</evidence>
<dbReference type="EC" id="4.2.3.153" evidence="5"/>
<dbReference type="InterPro" id="IPR043133">
    <property type="entry name" value="GTP-CH-I_C/QueF"/>
</dbReference>
<proteinExistence type="inferred from homology"/>
<dbReference type="PANTHER" id="PTHR42844">
    <property type="entry name" value="DIHYDRONEOPTERIN ALDOLASE 1-RELATED"/>
    <property type="match status" value="1"/>
</dbReference>
<dbReference type="RefSeq" id="WP_163463325.1">
    <property type="nucleotide sequence ID" value="NZ_JAAAMG010000008.1"/>
</dbReference>
<dbReference type="Pfam" id="PF02152">
    <property type="entry name" value="FolB"/>
    <property type="match status" value="1"/>
</dbReference>
<dbReference type="SUPFAM" id="SSF55620">
    <property type="entry name" value="Tetrahydrobiopterin biosynthesis enzymes-like"/>
    <property type="match status" value="1"/>
</dbReference>
<evidence type="ECO:0000256" key="6">
    <source>
        <dbReference type="ARBA" id="ARBA00013043"/>
    </source>
</evidence>
<evidence type="ECO:0000256" key="7">
    <source>
        <dbReference type="ARBA" id="ARBA00022909"/>
    </source>
</evidence>
<comment type="similarity">
    <text evidence="4">Belongs to the DHNA family.</text>
</comment>
<evidence type="ECO:0000256" key="3">
    <source>
        <dbReference type="ARBA" id="ARBA00005013"/>
    </source>
</evidence>
<dbReference type="InterPro" id="IPR006156">
    <property type="entry name" value="Dihydroneopterin_aldolase"/>
</dbReference>
<evidence type="ECO:0000313" key="15">
    <source>
        <dbReference type="Proteomes" id="UP000469011"/>
    </source>
</evidence>
<dbReference type="AlphaFoldDB" id="A0A6N9T1M4"/>
<comment type="caution">
    <text evidence="14">The sequence shown here is derived from an EMBL/GenBank/DDBJ whole genome shotgun (WGS) entry which is preliminary data.</text>
</comment>
<keyword evidence="7" id="KW-0289">Folate biosynthesis</keyword>
<dbReference type="GO" id="GO:0046656">
    <property type="term" value="P:folic acid biosynthetic process"/>
    <property type="evidence" value="ECO:0007669"/>
    <property type="project" value="UniProtKB-KW"/>
</dbReference>
<comment type="catalytic activity">
    <reaction evidence="1">
        <text>7,8-dihydroneopterin = 6-hydroxymethyl-7,8-dihydropterin + glycolaldehyde</text>
        <dbReference type="Rhea" id="RHEA:10540"/>
        <dbReference type="ChEBI" id="CHEBI:17001"/>
        <dbReference type="ChEBI" id="CHEBI:17071"/>
        <dbReference type="ChEBI" id="CHEBI:44841"/>
        <dbReference type="EC" id="4.1.2.25"/>
    </reaction>
</comment>
<evidence type="ECO:0000256" key="4">
    <source>
        <dbReference type="ARBA" id="ARBA00005708"/>
    </source>
</evidence>
<reference evidence="14 15" key="1">
    <citation type="submission" date="2020-01" db="EMBL/GenBank/DDBJ databases">
        <title>Jiella pacifica sp. nov.</title>
        <authorList>
            <person name="Xue Z."/>
            <person name="Zhu S."/>
            <person name="Chen J."/>
            <person name="Yang J."/>
        </authorList>
    </citation>
    <scope>NUCLEOTIDE SEQUENCE [LARGE SCALE GENOMIC DNA]</scope>
    <source>
        <strain evidence="14 15">40Bstr34</strain>
    </source>
</reference>
<evidence type="ECO:0000256" key="12">
    <source>
        <dbReference type="ARBA" id="ARBA00047628"/>
    </source>
</evidence>
<dbReference type="PANTHER" id="PTHR42844:SF1">
    <property type="entry name" value="DIHYDRONEOPTERIN ALDOLASE 1-RELATED"/>
    <property type="match status" value="1"/>
</dbReference>
<dbReference type="Proteomes" id="UP000469011">
    <property type="component" value="Unassembled WGS sequence"/>
</dbReference>
<dbReference type="EMBL" id="JAAAMG010000008">
    <property type="protein sequence ID" value="NDW05071.1"/>
    <property type="molecule type" value="Genomic_DNA"/>
</dbReference>
<dbReference type="NCBIfam" id="TIGR00526">
    <property type="entry name" value="folB_dom"/>
    <property type="match status" value="1"/>
</dbReference>
<accession>A0A6N9T1M4</accession>
<dbReference type="GO" id="GO:0005737">
    <property type="term" value="C:cytoplasm"/>
    <property type="evidence" value="ECO:0007669"/>
    <property type="project" value="TreeGrafter"/>
</dbReference>
<evidence type="ECO:0000256" key="11">
    <source>
        <dbReference type="ARBA" id="ARBA00032903"/>
    </source>
</evidence>
<evidence type="ECO:0000256" key="8">
    <source>
        <dbReference type="ARBA" id="ARBA00023239"/>
    </source>
</evidence>
<gene>
    <name evidence="14" type="ORF">GTK09_11575</name>
</gene>
<dbReference type="Gene3D" id="3.30.1130.10">
    <property type="match status" value="1"/>
</dbReference>
<protein>
    <recommendedName>
        <fullName evidence="10">4-(hydroxymethyl)-2-furancarboxaldehyde-phosphate synthase</fullName>
        <ecNumber evidence="6">4.1.2.25</ecNumber>
        <ecNumber evidence="5">4.2.3.153</ecNumber>
    </recommendedName>
    <alternativeName>
        <fullName evidence="11">7,8-dihydroneopterin aldolase</fullName>
    </alternativeName>
</protein>
<keyword evidence="15" id="KW-1185">Reference proteome</keyword>
<evidence type="ECO:0000256" key="9">
    <source>
        <dbReference type="ARBA" id="ARBA00023270"/>
    </source>
</evidence>